<dbReference type="InterPro" id="IPR050922">
    <property type="entry name" value="LytR/CpsA/Psr_CW_biosynth"/>
</dbReference>
<name>A0ABQ2N0R4_9MICO</name>
<dbReference type="Pfam" id="PF03816">
    <property type="entry name" value="LytR_cpsA_psr"/>
    <property type="match status" value="1"/>
</dbReference>
<evidence type="ECO:0000256" key="2">
    <source>
        <dbReference type="SAM" id="MobiDB-lite"/>
    </source>
</evidence>
<keyword evidence="6" id="KW-1185">Reference proteome</keyword>
<sequence>MLRGFESHTLRHIIEGPRVSYSSKNVYREPFARHTKLRRKGVVGGFFKGLAFALSAVLVAGIGVGAYAYHEYFGTLQGNSVMLAGQEVGADIEVLPDEEVNILVSGIDKCEAEWIGQFEGRCTEEMAEIQENSYSGQLNDVNMLVHISPEPRRVTVISIPRDLVTARPECQDIDGNPTMPASALPFNEAYGTGGLACVALTAEELTGYHIDHAALMTWGGVIDVTNAIGGVNVCIAQPIKDPIHTHLDLEAGEHTLVGVEALQFLRVRHGVGDGSDLSRISNQQVYMGALVRKLVSDETLGDLGALLRLANAVVHNATLDDALAKPSTMVSIASALKDVPTSEYEFIQFPYVDYAPNPNKVAPDTVAWQQIKAALDANQPLLAQEEPVEPTETPTEEPDPLATETPDPNEVPLPSNIRGSSASDATCSNSGSIF</sequence>
<evidence type="ECO:0000313" key="5">
    <source>
        <dbReference type="EMBL" id="GGO62076.1"/>
    </source>
</evidence>
<accession>A0ABQ2N0R4</accession>
<evidence type="ECO:0000259" key="4">
    <source>
        <dbReference type="Pfam" id="PF03816"/>
    </source>
</evidence>
<keyword evidence="3" id="KW-0812">Transmembrane</keyword>
<feature type="compositionally biased region" description="Polar residues" evidence="2">
    <location>
        <begin position="417"/>
        <end position="434"/>
    </location>
</feature>
<dbReference type="PANTHER" id="PTHR33392">
    <property type="entry name" value="POLYISOPRENYL-TEICHOIC ACID--PEPTIDOGLYCAN TEICHOIC ACID TRANSFERASE TAGU"/>
    <property type="match status" value="1"/>
</dbReference>
<keyword evidence="3" id="KW-1133">Transmembrane helix</keyword>
<reference evidence="6" key="1">
    <citation type="journal article" date="2019" name="Int. J. Syst. Evol. Microbiol.">
        <title>The Global Catalogue of Microorganisms (GCM) 10K type strain sequencing project: providing services to taxonomists for standard genome sequencing and annotation.</title>
        <authorList>
            <consortium name="The Broad Institute Genomics Platform"/>
            <consortium name="The Broad Institute Genome Sequencing Center for Infectious Disease"/>
            <person name="Wu L."/>
            <person name="Ma J."/>
        </authorList>
    </citation>
    <scope>NUCLEOTIDE SEQUENCE [LARGE SCALE GENOMIC DNA]</scope>
    <source>
        <strain evidence="6">CGMCC 4.7181</strain>
    </source>
</reference>
<dbReference type="NCBIfam" id="TIGR00350">
    <property type="entry name" value="lytR_cpsA_psr"/>
    <property type="match status" value="1"/>
</dbReference>
<feature type="compositionally biased region" description="Acidic residues" evidence="2">
    <location>
        <begin position="386"/>
        <end position="399"/>
    </location>
</feature>
<keyword evidence="3" id="KW-0472">Membrane</keyword>
<proteinExistence type="inferred from homology"/>
<feature type="domain" description="Cell envelope-related transcriptional attenuator" evidence="4">
    <location>
        <begin position="139"/>
        <end position="294"/>
    </location>
</feature>
<evidence type="ECO:0000313" key="6">
    <source>
        <dbReference type="Proteomes" id="UP000638043"/>
    </source>
</evidence>
<evidence type="ECO:0000256" key="1">
    <source>
        <dbReference type="ARBA" id="ARBA00006068"/>
    </source>
</evidence>
<protein>
    <submittedName>
        <fullName evidence="5">Transcriptional regulator</fullName>
    </submittedName>
</protein>
<comment type="caution">
    <text evidence="5">The sequence shown here is derived from an EMBL/GenBank/DDBJ whole genome shotgun (WGS) entry which is preliminary data.</text>
</comment>
<dbReference type="PANTHER" id="PTHR33392:SF6">
    <property type="entry name" value="POLYISOPRENYL-TEICHOIC ACID--PEPTIDOGLYCAN TEICHOIC ACID TRANSFERASE TAGU"/>
    <property type="match status" value="1"/>
</dbReference>
<comment type="similarity">
    <text evidence="1">Belongs to the LytR/CpsA/Psr (LCP) family.</text>
</comment>
<gene>
    <name evidence="5" type="ORF">GCM10010910_11310</name>
</gene>
<feature type="transmembrane region" description="Helical" evidence="3">
    <location>
        <begin position="46"/>
        <end position="69"/>
    </location>
</feature>
<feature type="region of interest" description="Disordered" evidence="2">
    <location>
        <begin position="384"/>
        <end position="434"/>
    </location>
</feature>
<dbReference type="InterPro" id="IPR004474">
    <property type="entry name" value="LytR_CpsA_psr"/>
</dbReference>
<evidence type="ECO:0000256" key="3">
    <source>
        <dbReference type="SAM" id="Phobius"/>
    </source>
</evidence>
<dbReference type="Proteomes" id="UP000638043">
    <property type="component" value="Unassembled WGS sequence"/>
</dbReference>
<dbReference type="Gene3D" id="3.40.630.190">
    <property type="entry name" value="LCP protein"/>
    <property type="match status" value="1"/>
</dbReference>
<organism evidence="5 6">
    <name type="scientific">Microbacterium nanhaiense</name>
    <dbReference type="NCBI Taxonomy" id="1301026"/>
    <lineage>
        <taxon>Bacteria</taxon>
        <taxon>Bacillati</taxon>
        <taxon>Actinomycetota</taxon>
        <taxon>Actinomycetes</taxon>
        <taxon>Micrococcales</taxon>
        <taxon>Microbacteriaceae</taxon>
        <taxon>Microbacterium</taxon>
    </lineage>
</organism>
<dbReference type="EMBL" id="BMMQ01000003">
    <property type="protein sequence ID" value="GGO62076.1"/>
    <property type="molecule type" value="Genomic_DNA"/>
</dbReference>